<gene>
    <name evidence="2" type="ORF">SCLAV_p0022</name>
</gene>
<dbReference type="Pfam" id="PF19307">
    <property type="entry name" value="SrpI-like"/>
    <property type="match status" value="1"/>
</dbReference>
<dbReference type="InterPro" id="IPR000595">
    <property type="entry name" value="cNMP-bd_dom"/>
</dbReference>
<protein>
    <submittedName>
        <fullName evidence="2">Cyclic nucleotide-binding protein</fullName>
    </submittedName>
</protein>
<sequence length="470" mass="51654">MFPVPLKGAVMTETIQQSLSVKAARTLTTTTKTIPQLASITPRWLLRLLPWTDLESGFLRVNRCLSFVLGDGRIDTYFTGEQARVIPEELRELPFLRGVEEERLAGIADLFVQETAEPGQVLLSPGTRPDRLWIIAHGKAEKRASGPYGQDAVLALLTAGDHFDAGAWLRGTEVPYGVTALTSCVLLGIERDRLLDLAGQDAELLRAVEEFRAAPSTDGGGAPSEVAAGHQGEPPLPQTFVDYEENPREYEIQIAQTILRVHSRVSDVFNSPMDQLEQQLRLTAESVRERQEYEILNNPGFGLLHNVPPGQRVTTRSGPPGPDDLDELLTRVWKKPAFFLAHPRAIAAFGRECTRRGVPPVILEAFGSSFLTWRGVPLFPTDKIPLEGEHGERTRILLLRVGEEEQGVIGLRPAKLPHQKEPGLSVTPMGTDGKGIASHLVTAYFSTAVLVDDALAVLDDVEVGVYHDLR</sequence>
<dbReference type="AlphaFoldDB" id="B5GVU4"/>
<geneLocation type="plasmid" evidence="2 3">
    <name>pSCL4</name>
</geneLocation>
<dbReference type="EMBL" id="CM000914">
    <property type="protein sequence ID" value="EFG03517.2"/>
    <property type="molecule type" value="Genomic_DNA"/>
</dbReference>
<feature type="region of interest" description="Disordered" evidence="1">
    <location>
        <begin position="215"/>
        <end position="237"/>
    </location>
</feature>
<dbReference type="GO" id="GO:0005829">
    <property type="term" value="C:cytosol"/>
    <property type="evidence" value="ECO:0007669"/>
    <property type="project" value="TreeGrafter"/>
</dbReference>
<dbReference type="Gene3D" id="2.60.120.10">
    <property type="entry name" value="Jelly Rolls"/>
    <property type="match status" value="1"/>
</dbReference>
<keyword evidence="3" id="KW-1185">Reference proteome</keyword>
<dbReference type="SUPFAM" id="SSF51206">
    <property type="entry name" value="cAMP-binding domain-like"/>
    <property type="match status" value="1"/>
</dbReference>
<organism evidence="2 3">
    <name type="scientific">Streptomyces clavuligerus</name>
    <dbReference type="NCBI Taxonomy" id="1901"/>
    <lineage>
        <taxon>Bacteria</taxon>
        <taxon>Bacillati</taxon>
        <taxon>Actinomycetota</taxon>
        <taxon>Actinomycetes</taxon>
        <taxon>Kitasatosporales</taxon>
        <taxon>Streptomycetaceae</taxon>
        <taxon>Streptomyces</taxon>
    </lineage>
</organism>
<dbReference type="OrthoDB" id="181419at2"/>
<dbReference type="InterPro" id="IPR049817">
    <property type="entry name" value="Encap_f2b"/>
</dbReference>
<reference evidence="2 3" key="1">
    <citation type="journal article" date="2010" name="Genome Biol. Evol.">
        <title>The sequence of a 1.8-mb bacterial linear plasmid reveals a rich evolutionary reservoir of secondary metabolic pathways.</title>
        <authorList>
            <person name="Medema M.H."/>
            <person name="Trefzer A."/>
            <person name="Kovalchuk A."/>
            <person name="van den Berg M."/>
            <person name="Mueller U."/>
            <person name="Heijne W."/>
            <person name="Wu L."/>
            <person name="Alam M.T."/>
            <person name="Ronning C.M."/>
            <person name="Nierman W.C."/>
            <person name="Bovenberg R.A.L."/>
            <person name="Breitling R."/>
            <person name="Takano E."/>
        </authorList>
    </citation>
    <scope>NUCLEOTIDE SEQUENCE [LARGE SCALE GENOMIC DNA]</scope>
    <source>
        <strain evidence="3">ATCC 27064 / DSM 738 / JCM 4710 / NBRC 13307 / NCIMB 12785 / NRRL 3585 / VKM Ac-602</strain>
        <plasmid evidence="2">pSCL4</plasmid>
    </source>
</reference>
<dbReference type="CDD" id="cd00038">
    <property type="entry name" value="CAP_ED"/>
    <property type="match status" value="1"/>
</dbReference>
<dbReference type="NCBIfam" id="NF041163">
    <property type="entry name" value="encap_f2b"/>
    <property type="match status" value="1"/>
</dbReference>
<evidence type="ECO:0000313" key="3">
    <source>
        <dbReference type="Proteomes" id="UP000002357"/>
    </source>
</evidence>
<dbReference type="Pfam" id="PF00027">
    <property type="entry name" value="cNMP_binding"/>
    <property type="match status" value="1"/>
</dbReference>
<keyword evidence="2" id="KW-0614">Plasmid</keyword>
<dbReference type="PROSITE" id="PS50042">
    <property type="entry name" value="CNMP_BINDING_3"/>
    <property type="match status" value="1"/>
</dbReference>
<evidence type="ECO:0000256" key="1">
    <source>
        <dbReference type="SAM" id="MobiDB-lite"/>
    </source>
</evidence>
<dbReference type="InterPro" id="IPR014710">
    <property type="entry name" value="RmlC-like_jellyroll"/>
</dbReference>
<dbReference type="GO" id="GO:0003700">
    <property type="term" value="F:DNA-binding transcription factor activity"/>
    <property type="evidence" value="ECO:0007669"/>
    <property type="project" value="TreeGrafter"/>
</dbReference>
<name>B5GVU4_STRCL</name>
<dbReference type="Proteomes" id="UP000002357">
    <property type="component" value="Plasmid pSCL4"/>
</dbReference>
<dbReference type="SMART" id="SM00100">
    <property type="entry name" value="cNMP"/>
    <property type="match status" value="1"/>
</dbReference>
<proteinExistence type="predicted"/>
<evidence type="ECO:0000313" key="2">
    <source>
        <dbReference type="EMBL" id="EFG03517.2"/>
    </source>
</evidence>
<accession>B5GVU4</accession>
<dbReference type="InterPro" id="IPR045641">
    <property type="entry name" value="SrpI-like"/>
</dbReference>
<dbReference type="PANTHER" id="PTHR24567">
    <property type="entry name" value="CRP FAMILY TRANSCRIPTIONAL REGULATORY PROTEIN"/>
    <property type="match status" value="1"/>
</dbReference>
<dbReference type="eggNOG" id="COG0664">
    <property type="taxonomic scope" value="Bacteria"/>
</dbReference>
<dbReference type="InterPro" id="IPR050397">
    <property type="entry name" value="Env_Response_Regulators"/>
</dbReference>
<dbReference type="InterPro" id="IPR018490">
    <property type="entry name" value="cNMP-bd_dom_sf"/>
</dbReference>
<dbReference type="PANTHER" id="PTHR24567:SF74">
    <property type="entry name" value="HTH-TYPE TRANSCRIPTIONAL REGULATOR ARCR"/>
    <property type="match status" value="1"/>
</dbReference>